<name>A0A1B2J7K2_PICPA</name>
<sequence>MSLIPEKKLFDDKLLIKPWLQSQLIVKGINIVIERSDDSKIVFKCKNSGVCGTDEDHVHFAIKQRKRANRVKGLSVSEKEDNERFISVEKKKLKDLRKKHNCPFRIRANFSLRSKKWSIVVVNDEHNHPLYPIIDAKEIGRRNSEKDIGQHHHHLPQHTDDRDEYQQTQQQQQQHHHQNTSSSSSSTSPTPFDKPYQSYLALPSISKEASNISSPLNNNNTSNNNNNPTMANNANSPADLNISNIQRINNLQLELNNLLIQLNNSNYSLLNSSTKLSHKEDIYLKLISILKDSLMQESLNYSYTVSTSPGVGSGTTPTNQNNILLPSLQPIRSTSNQSYNSSSAPQNHIFSNYIAGTHDNAFMKF</sequence>
<dbReference type="GO" id="GO:0010106">
    <property type="term" value="P:cellular response to iron ion starvation"/>
    <property type="evidence" value="ECO:0007669"/>
    <property type="project" value="InterPro"/>
</dbReference>
<feature type="region of interest" description="Disordered" evidence="1">
    <location>
        <begin position="147"/>
        <end position="197"/>
    </location>
</feature>
<dbReference type="Proteomes" id="UP000094565">
    <property type="component" value="Chromosome 1"/>
</dbReference>
<protein>
    <submittedName>
        <fullName evidence="2">BA75_00695T0</fullName>
    </submittedName>
</protein>
<keyword evidence="3" id="KW-1185">Reference proteome</keyword>
<dbReference type="InterPro" id="IPR014842">
    <property type="entry name" value="AFT"/>
</dbReference>
<accession>A0A1B2J7K2</accession>
<dbReference type="GO" id="GO:0045944">
    <property type="term" value="P:positive regulation of transcription by RNA polymerase II"/>
    <property type="evidence" value="ECO:0007669"/>
    <property type="project" value="InterPro"/>
</dbReference>
<evidence type="ECO:0000256" key="1">
    <source>
        <dbReference type="SAM" id="MobiDB-lite"/>
    </source>
</evidence>
<feature type="compositionally biased region" description="Low complexity" evidence="1">
    <location>
        <begin position="166"/>
        <end position="188"/>
    </location>
</feature>
<evidence type="ECO:0000313" key="3">
    <source>
        <dbReference type="Proteomes" id="UP000094565"/>
    </source>
</evidence>
<dbReference type="EMBL" id="CP014584">
    <property type="protein sequence ID" value="ANZ73956.1"/>
    <property type="molecule type" value="Genomic_DNA"/>
</dbReference>
<dbReference type="Pfam" id="PF08731">
    <property type="entry name" value="AFT"/>
    <property type="match status" value="1"/>
</dbReference>
<dbReference type="OrthoDB" id="4068596at2759"/>
<gene>
    <name evidence="2" type="ORF">ATY40_BA7500695</name>
</gene>
<dbReference type="GO" id="GO:0000981">
    <property type="term" value="F:DNA-binding transcription factor activity, RNA polymerase II-specific"/>
    <property type="evidence" value="ECO:0007669"/>
    <property type="project" value="InterPro"/>
</dbReference>
<feature type="region of interest" description="Disordered" evidence="1">
    <location>
        <begin position="210"/>
        <end position="233"/>
    </location>
</feature>
<organism evidence="2 3">
    <name type="scientific">Komagataella pastoris</name>
    <name type="common">Yeast</name>
    <name type="synonym">Pichia pastoris</name>
    <dbReference type="NCBI Taxonomy" id="4922"/>
    <lineage>
        <taxon>Eukaryota</taxon>
        <taxon>Fungi</taxon>
        <taxon>Dikarya</taxon>
        <taxon>Ascomycota</taxon>
        <taxon>Saccharomycotina</taxon>
        <taxon>Pichiomycetes</taxon>
        <taxon>Pichiales</taxon>
        <taxon>Pichiaceae</taxon>
        <taxon>Komagataella</taxon>
    </lineage>
</organism>
<proteinExistence type="predicted"/>
<dbReference type="AlphaFoldDB" id="A0A1B2J7K2"/>
<evidence type="ECO:0000313" key="2">
    <source>
        <dbReference type="EMBL" id="ANZ73956.1"/>
    </source>
</evidence>
<reference evidence="2 3" key="1">
    <citation type="submission" date="2016-02" db="EMBL/GenBank/DDBJ databases">
        <title>Comparative genomic and transcriptomic foundation for Pichia pastoris.</title>
        <authorList>
            <person name="Love K.R."/>
            <person name="Shah K.A."/>
            <person name="Whittaker C.A."/>
            <person name="Wu J."/>
            <person name="Bartlett M.C."/>
            <person name="Ma D."/>
            <person name="Leeson R.L."/>
            <person name="Priest M."/>
            <person name="Young S.K."/>
            <person name="Love J.C."/>
        </authorList>
    </citation>
    <scope>NUCLEOTIDE SEQUENCE [LARGE SCALE GENOMIC DNA]</scope>
    <source>
        <strain evidence="2 3">ATCC 28485</strain>
    </source>
</reference>